<dbReference type="InterPro" id="IPR035909">
    <property type="entry name" value="CheB_C"/>
</dbReference>
<evidence type="ECO:0000256" key="2">
    <source>
        <dbReference type="ARBA" id="ARBA00039140"/>
    </source>
</evidence>
<dbReference type="EC" id="3.1.1.61" evidence="2"/>
<dbReference type="Pfam" id="PF01339">
    <property type="entry name" value="CheB_methylest"/>
    <property type="match status" value="1"/>
</dbReference>
<feature type="active site" evidence="4">
    <location>
        <position position="264"/>
    </location>
</feature>
<comment type="catalytic activity">
    <reaction evidence="3">
        <text>[protein]-L-glutamate 5-O-methyl ester + H2O = L-glutamyl-[protein] + methanol + H(+)</text>
        <dbReference type="Rhea" id="RHEA:23236"/>
        <dbReference type="Rhea" id="RHEA-COMP:10208"/>
        <dbReference type="Rhea" id="RHEA-COMP:10311"/>
        <dbReference type="ChEBI" id="CHEBI:15377"/>
        <dbReference type="ChEBI" id="CHEBI:15378"/>
        <dbReference type="ChEBI" id="CHEBI:17790"/>
        <dbReference type="ChEBI" id="CHEBI:29973"/>
        <dbReference type="ChEBI" id="CHEBI:82795"/>
        <dbReference type="EC" id="3.1.1.61"/>
    </reaction>
</comment>
<feature type="domain" description="CheB-type methylesterase" evidence="5">
    <location>
        <begin position="133"/>
        <end position="322"/>
    </location>
</feature>
<dbReference type="InterPro" id="IPR000673">
    <property type="entry name" value="Sig_transdc_resp-reg_Me-estase"/>
</dbReference>
<feature type="active site" evidence="4">
    <location>
        <position position="171"/>
    </location>
</feature>
<keyword evidence="4" id="KW-0145">Chemotaxis</keyword>
<keyword evidence="1 4" id="KW-0378">Hydrolase</keyword>
<dbReference type="AlphaFoldDB" id="A0A1H2HA76"/>
<dbReference type="GO" id="GO:0000156">
    <property type="term" value="F:phosphorelay response regulator activity"/>
    <property type="evidence" value="ECO:0007669"/>
    <property type="project" value="InterPro"/>
</dbReference>
<reference evidence="7" key="1">
    <citation type="submission" date="2016-10" db="EMBL/GenBank/DDBJ databases">
        <authorList>
            <person name="Varghese N."/>
            <person name="Submissions S."/>
        </authorList>
    </citation>
    <scope>NUCLEOTIDE SEQUENCE [LARGE SCALE GENOMIC DNA]</scope>
    <source>
        <strain evidence="7">CECT 8338</strain>
    </source>
</reference>
<name>A0A1H2HA76_9GAMM</name>
<evidence type="ECO:0000256" key="4">
    <source>
        <dbReference type="PROSITE-ProRule" id="PRU00050"/>
    </source>
</evidence>
<keyword evidence="7" id="KW-1185">Reference proteome</keyword>
<dbReference type="Proteomes" id="UP000243924">
    <property type="component" value="Chromosome I"/>
</dbReference>
<dbReference type="EMBL" id="LT629787">
    <property type="protein sequence ID" value="SDU28712.1"/>
    <property type="molecule type" value="Genomic_DNA"/>
</dbReference>
<sequence length="327" mass="35242">MSEPDCSAPVVLVAREPKRAALADAVSQLGYAVNCFDPDQPDALMLLPEQLAAAWLVELAEESALTDWLLEYSQAPVLLGVGQIPQRDSEDYPRCLRRLYAKLAGLVGESPRGKPELHRLFDVPLDVGSPGIPSASCVWVLAASLGGPAAVKAFLDHLPASLPLALVYAQHIDAGFEQQLPQIVGRHNQWHIHTCVPERPLYHGEVLVVPVDQRLRFTPEGRVRLSPEAWPGPYQPSIAAVIDEVSQVFAPACGAIVFSGMGEDGVDACTRLRDQGMPVWTQNAESAACATMPEAVRQAGVCSLQGTPEQLAAAMQHWMKQESVAAP</sequence>
<organism evidence="6 7">
    <name type="scientific">Halopseudomonas salegens</name>
    <dbReference type="NCBI Taxonomy" id="1434072"/>
    <lineage>
        <taxon>Bacteria</taxon>
        <taxon>Pseudomonadati</taxon>
        <taxon>Pseudomonadota</taxon>
        <taxon>Gammaproteobacteria</taxon>
        <taxon>Pseudomonadales</taxon>
        <taxon>Pseudomonadaceae</taxon>
        <taxon>Halopseudomonas</taxon>
    </lineage>
</organism>
<dbReference type="GO" id="GO:0006935">
    <property type="term" value="P:chemotaxis"/>
    <property type="evidence" value="ECO:0007669"/>
    <property type="project" value="UniProtKB-UniRule"/>
</dbReference>
<dbReference type="PANTHER" id="PTHR42872:SF6">
    <property type="entry name" value="PROTEIN-GLUTAMATE METHYLESTERASE_PROTEIN-GLUTAMINE GLUTAMINASE"/>
    <property type="match status" value="1"/>
</dbReference>
<dbReference type="OrthoDB" id="9793421at2"/>
<dbReference type="GO" id="GO:0008984">
    <property type="term" value="F:protein-glutamate methylesterase activity"/>
    <property type="evidence" value="ECO:0007669"/>
    <property type="project" value="UniProtKB-EC"/>
</dbReference>
<dbReference type="Gene3D" id="3.40.50.180">
    <property type="entry name" value="Methylesterase CheB, C-terminal domain"/>
    <property type="match status" value="1"/>
</dbReference>
<dbReference type="GO" id="GO:0005737">
    <property type="term" value="C:cytoplasm"/>
    <property type="evidence" value="ECO:0007669"/>
    <property type="project" value="InterPro"/>
</dbReference>
<dbReference type="SUPFAM" id="SSF52738">
    <property type="entry name" value="Methylesterase CheB, C-terminal domain"/>
    <property type="match status" value="1"/>
</dbReference>
<gene>
    <name evidence="6" type="ORF">SAMN05216210_2889</name>
</gene>
<proteinExistence type="predicted"/>
<evidence type="ECO:0000256" key="3">
    <source>
        <dbReference type="ARBA" id="ARBA00048267"/>
    </source>
</evidence>
<evidence type="ECO:0000259" key="5">
    <source>
        <dbReference type="PROSITE" id="PS50122"/>
    </source>
</evidence>
<dbReference type="STRING" id="1434072.SAMN05216210_2889"/>
<dbReference type="RefSeq" id="WP_092388128.1">
    <property type="nucleotide sequence ID" value="NZ_LT629787.1"/>
</dbReference>
<evidence type="ECO:0000313" key="6">
    <source>
        <dbReference type="EMBL" id="SDU28712.1"/>
    </source>
</evidence>
<protein>
    <recommendedName>
        <fullName evidence="2">protein-glutamate methylesterase</fullName>
        <ecNumber evidence="2">3.1.1.61</ecNumber>
    </recommendedName>
</protein>
<evidence type="ECO:0000256" key="1">
    <source>
        <dbReference type="ARBA" id="ARBA00022801"/>
    </source>
</evidence>
<dbReference type="PANTHER" id="PTHR42872">
    <property type="entry name" value="PROTEIN-GLUTAMATE METHYLESTERASE/PROTEIN-GLUTAMINE GLUTAMINASE"/>
    <property type="match status" value="1"/>
</dbReference>
<dbReference type="PROSITE" id="PS50122">
    <property type="entry name" value="CHEB"/>
    <property type="match status" value="1"/>
</dbReference>
<evidence type="ECO:0000313" key="7">
    <source>
        <dbReference type="Proteomes" id="UP000243924"/>
    </source>
</evidence>
<feature type="active site" evidence="4">
    <location>
        <position position="144"/>
    </location>
</feature>
<accession>A0A1H2HA76</accession>